<keyword evidence="1" id="KW-0812">Transmembrane</keyword>
<reference evidence="2" key="1">
    <citation type="journal article" date="2018" name="Nature">
        <title>The evolutionary history of vertebrate RNA viruses.</title>
        <authorList>
            <person name="Shi M."/>
            <person name="Lin X.D."/>
            <person name="Chen X."/>
            <person name="Tian J.H."/>
            <person name="Chen L.J."/>
            <person name="Li K."/>
            <person name="Wang W."/>
            <person name="Eden J.S."/>
            <person name="Shen J.J."/>
            <person name="Liu L."/>
            <person name="Holmes E.C."/>
            <person name="Zhang Y.Z."/>
        </authorList>
    </citation>
    <scope>NUCLEOTIDE SEQUENCE</scope>
    <source>
        <strain evidence="2">BHNC6391</strain>
    </source>
</reference>
<keyword evidence="1" id="KW-0472">Membrane</keyword>
<accession>A0A2P1GN35</accession>
<dbReference type="EMBL" id="MG600085">
    <property type="protein sequence ID" value="AVM87412.1"/>
    <property type="molecule type" value="Genomic_RNA"/>
</dbReference>
<organism evidence="2">
    <name type="scientific">Fujian spotted paddle-tail newt picornavirus</name>
    <dbReference type="NCBI Taxonomy" id="2116428"/>
    <lineage>
        <taxon>Viruses</taxon>
        <taxon>Riboviria</taxon>
        <taxon>Orthornavirae</taxon>
        <taxon>Pisuviricota</taxon>
        <taxon>Pisoniviricetes</taxon>
        <taxon>Picornavirales</taxon>
    </lineage>
</organism>
<evidence type="ECO:0000313" key="2">
    <source>
        <dbReference type="EMBL" id="AVM87412.1"/>
    </source>
</evidence>
<protein>
    <submittedName>
        <fullName evidence="2">Uncharacterized protein</fullName>
    </submittedName>
</protein>
<sequence>MMTPIRIIAFLLVCVFGLLVVLEKLIVSPIIFVLRLVFFCYHRFHVWLYVEFLQSDYDFRFARYVYSNGFSFENLTLSSLDFLHIWRTFLWSFGFVVFSSCFFVCRMAFYFVFVVFNRYLPEESLFWFNVGVYSFDSRWYRRFWEAPFWTTRMILFSIFSSQACLMGLDFSEIIGHPAKFSYKIRVQPQDNWENPMAWFRYVRNNGNRPQFNIAFRPWRDDHPAHVMKRFTYGLQLIRADHERGRIQLARRQRAAQRPGNRQRG</sequence>
<feature type="transmembrane region" description="Helical" evidence="1">
    <location>
        <begin position="89"/>
        <end position="116"/>
    </location>
</feature>
<proteinExistence type="predicted"/>
<name>A0A2P1GN35_9VIRU</name>
<keyword evidence="1" id="KW-1133">Transmembrane helix</keyword>
<evidence type="ECO:0000256" key="1">
    <source>
        <dbReference type="SAM" id="Phobius"/>
    </source>
</evidence>